<dbReference type="SUPFAM" id="SSF55785">
    <property type="entry name" value="PYP-like sensor domain (PAS domain)"/>
    <property type="match status" value="1"/>
</dbReference>
<dbReference type="InterPro" id="IPR013656">
    <property type="entry name" value="PAS_4"/>
</dbReference>
<dbReference type="NCBIfam" id="TIGR00254">
    <property type="entry name" value="GGDEF"/>
    <property type="match status" value="1"/>
</dbReference>
<dbReference type="PROSITE" id="PS50112">
    <property type="entry name" value="PAS"/>
    <property type="match status" value="1"/>
</dbReference>
<dbReference type="Gene3D" id="3.30.450.20">
    <property type="entry name" value="PAS domain"/>
    <property type="match status" value="1"/>
</dbReference>
<evidence type="ECO:0000313" key="6">
    <source>
        <dbReference type="EMBL" id="TCO72787.1"/>
    </source>
</evidence>
<dbReference type="InterPro" id="IPR043128">
    <property type="entry name" value="Rev_trsase/Diguanyl_cyclase"/>
</dbReference>
<dbReference type="PANTHER" id="PTHR44757">
    <property type="entry name" value="DIGUANYLATE CYCLASE DGCP"/>
    <property type="match status" value="1"/>
</dbReference>
<gene>
    <name evidence="6" type="ORF">EV655_10314</name>
</gene>
<comment type="caution">
    <text evidence="6">The sequence shown here is derived from an EMBL/GenBank/DDBJ whole genome shotgun (WGS) entry which is preliminary data.</text>
</comment>
<dbReference type="InterPro" id="IPR052155">
    <property type="entry name" value="Biofilm_reg_signaling"/>
</dbReference>
<evidence type="ECO:0000259" key="2">
    <source>
        <dbReference type="PROSITE" id="PS50112"/>
    </source>
</evidence>
<proteinExistence type="predicted"/>
<dbReference type="OrthoDB" id="9814202at2"/>
<evidence type="ECO:0000259" key="3">
    <source>
        <dbReference type="PROSITE" id="PS50113"/>
    </source>
</evidence>
<evidence type="ECO:0000313" key="7">
    <source>
        <dbReference type="Proteomes" id="UP000295142"/>
    </source>
</evidence>
<dbReference type="Pfam" id="PF00990">
    <property type="entry name" value="GGDEF"/>
    <property type="match status" value="1"/>
</dbReference>
<protein>
    <submittedName>
        <fullName evidence="6">PAS domain S-box-containing protein/diguanylate cyclase (GGDEF)-like protein</fullName>
    </submittedName>
</protein>
<dbReference type="InterPro" id="IPR000014">
    <property type="entry name" value="PAS"/>
</dbReference>
<organism evidence="6 7">
    <name type="scientific">Rhodovulum euryhalinum</name>
    <dbReference type="NCBI Taxonomy" id="35805"/>
    <lineage>
        <taxon>Bacteria</taxon>
        <taxon>Pseudomonadati</taxon>
        <taxon>Pseudomonadota</taxon>
        <taxon>Alphaproteobacteria</taxon>
        <taxon>Rhodobacterales</taxon>
        <taxon>Paracoccaceae</taxon>
        <taxon>Rhodovulum</taxon>
    </lineage>
</organism>
<dbReference type="SUPFAM" id="SSF55073">
    <property type="entry name" value="Nucleotide cyclase"/>
    <property type="match status" value="1"/>
</dbReference>
<accession>A0A4R2KK15</accession>
<evidence type="ECO:0000259" key="4">
    <source>
        <dbReference type="PROSITE" id="PS50883"/>
    </source>
</evidence>
<dbReference type="SMART" id="SM00052">
    <property type="entry name" value="EAL"/>
    <property type="match status" value="1"/>
</dbReference>
<dbReference type="InterPro" id="IPR029787">
    <property type="entry name" value="Nucleotide_cyclase"/>
</dbReference>
<dbReference type="RefSeq" id="WP_132542172.1">
    <property type="nucleotide sequence ID" value="NZ_SLWW01000003.1"/>
</dbReference>
<keyword evidence="1" id="KW-0812">Transmembrane</keyword>
<feature type="transmembrane region" description="Helical" evidence="1">
    <location>
        <begin position="288"/>
        <end position="306"/>
    </location>
</feature>
<dbReference type="AlphaFoldDB" id="A0A4R2KK15"/>
<dbReference type="NCBIfam" id="TIGR00229">
    <property type="entry name" value="sensory_box"/>
    <property type="match status" value="1"/>
</dbReference>
<keyword evidence="1" id="KW-0472">Membrane</keyword>
<evidence type="ECO:0000259" key="5">
    <source>
        <dbReference type="PROSITE" id="PS50887"/>
    </source>
</evidence>
<dbReference type="SMART" id="SM00267">
    <property type="entry name" value="GGDEF"/>
    <property type="match status" value="1"/>
</dbReference>
<reference evidence="6 7" key="1">
    <citation type="submission" date="2019-03" db="EMBL/GenBank/DDBJ databases">
        <title>Genomic Encyclopedia of Type Strains, Phase IV (KMG-IV): sequencing the most valuable type-strain genomes for metagenomic binning, comparative biology and taxonomic classification.</title>
        <authorList>
            <person name="Goeker M."/>
        </authorList>
    </citation>
    <scope>NUCLEOTIDE SEQUENCE [LARGE SCALE GENOMIC DNA]</scope>
    <source>
        <strain evidence="6 7">DSM 4868</strain>
    </source>
</reference>
<dbReference type="CDD" id="cd00130">
    <property type="entry name" value="PAS"/>
    <property type="match status" value="1"/>
</dbReference>
<sequence>MPRRSGIGRILRHWPSLVACALAAVLLIAAWQVESSARKLAAVSQERLLDSERSVAVDVSRMHRRFRDAAKGLARSREIENYFVNLDLGMSRLYGLNANLKFIETLLRYHVATTGDGADVAFRHIALFGADGELLAASGPAEVWAGEREGAPIYAPGIDVARGTQRTSVNVVIKGKLRGTLVAIADLKGLSRPIRPRSSEDRDLRFILFASGDYVQDGAGKQVENVDLLSLVSQLPDERPSIVTTLPRDGPFGNRISIVVDVPGAPFTLLTLKPRTEAFAGLYKDNTGLFLFALAAVILVATLVVSRMGLRAERLQTVYEMSRKHHATLQRKNAELSDEISRRHIIELDLKSKSEELDRTNESLRIAATAFESQEGMAVLDMSGRILQVNTALARLAGCNPDNLLGLLFSEIVDDEENESVELSRALREGHPWKGDVCVCAGMGVGASRWLTLSPVLGDEGRATNMIGTFYDVSDRKQAERQIKKLAFYDQLTGLPNRPLLTDRTVQAMRANAVSGEFGALLFIDLDQFKRLNDTLGHDVGDKLLKVVAERISLQISEDATVARFGGDEFVVLLPGLKTDADRDAVFLAEEMADRILGIFEEPFQLDGYAHSCSASIGIAFFSTPLESFDEVLKRADIAMYEAKGAGRNLVRFFDPEMQRVVAEEASLEADLRTAVDHGEFELHFQPQVTASGQVIGAEVLLRWPHKVRGLVSPAEFVPIAEKTGLIVPIGTWVLRRAVGILADWARNDALAMMKLSINVSAAQLHGAGFVETVLGAIDASGARPECLKLEITESLLVRNIGDAIQKMSALQSRGILFSLDDFGTGYSSLSYLKLLPLDQLKIDQSFVRDLPEDGNDAAIAEMVVALGRTLGLNVIAEGVETIGQKEFLQEIGCDQYQGYLFGKPMPLDQFEAFARANAHSATHGPQDGFASVSPRQGTG</sequence>
<dbReference type="Gene3D" id="3.30.70.270">
    <property type="match status" value="1"/>
</dbReference>
<dbReference type="PROSITE" id="PS50113">
    <property type="entry name" value="PAC"/>
    <property type="match status" value="1"/>
</dbReference>
<feature type="domain" description="PAS" evidence="2">
    <location>
        <begin position="360"/>
        <end position="422"/>
    </location>
</feature>
<dbReference type="EMBL" id="SLWW01000003">
    <property type="protein sequence ID" value="TCO72787.1"/>
    <property type="molecule type" value="Genomic_DNA"/>
</dbReference>
<keyword evidence="1" id="KW-1133">Transmembrane helix</keyword>
<dbReference type="Proteomes" id="UP000295142">
    <property type="component" value="Unassembled WGS sequence"/>
</dbReference>
<dbReference type="InterPro" id="IPR035919">
    <property type="entry name" value="EAL_sf"/>
</dbReference>
<keyword evidence="7" id="KW-1185">Reference proteome</keyword>
<dbReference type="CDD" id="cd01948">
    <property type="entry name" value="EAL"/>
    <property type="match status" value="1"/>
</dbReference>
<dbReference type="InterPro" id="IPR001633">
    <property type="entry name" value="EAL_dom"/>
</dbReference>
<dbReference type="Pfam" id="PF08448">
    <property type="entry name" value="PAS_4"/>
    <property type="match status" value="1"/>
</dbReference>
<feature type="domain" description="GGDEF" evidence="5">
    <location>
        <begin position="517"/>
        <end position="656"/>
    </location>
</feature>
<dbReference type="Gene3D" id="3.20.20.450">
    <property type="entry name" value="EAL domain"/>
    <property type="match status" value="1"/>
</dbReference>
<name>A0A4R2KK15_9RHOB</name>
<dbReference type="InterPro" id="IPR035965">
    <property type="entry name" value="PAS-like_dom_sf"/>
</dbReference>
<dbReference type="PROSITE" id="PS50883">
    <property type="entry name" value="EAL"/>
    <property type="match status" value="1"/>
</dbReference>
<dbReference type="SUPFAM" id="SSF141868">
    <property type="entry name" value="EAL domain-like"/>
    <property type="match status" value="1"/>
</dbReference>
<dbReference type="Pfam" id="PF00563">
    <property type="entry name" value="EAL"/>
    <property type="match status" value="1"/>
</dbReference>
<dbReference type="CDD" id="cd01949">
    <property type="entry name" value="GGDEF"/>
    <property type="match status" value="1"/>
</dbReference>
<dbReference type="PROSITE" id="PS50887">
    <property type="entry name" value="GGDEF"/>
    <property type="match status" value="1"/>
</dbReference>
<dbReference type="PANTHER" id="PTHR44757:SF2">
    <property type="entry name" value="BIOFILM ARCHITECTURE MAINTENANCE PROTEIN MBAA"/>
    <property type="match status" value="1"/>
</dbReference>
<dbReference type="InterPro" id="IPR000700">
    <property type="entry name" value="PAS-assoc_C"/>
</dbReference>
<feature type="domain" description="PAC" evidence="3">
    <location>
        <begin position="433"/>
        <end position="485"/>
    </location>
</feature>
<feature type="domain" description="EAL" evidence="4">
    <location>
        <begin position="665"/>
        <end position="919"/>
    </location>
</feature>
<dbReference type="SMART" id="SM00091">
    <property type="entry name" value="PAS"/>
    <property type="match status" value="1"/>
</dbReference>
<dbReference type="InterPro" id="IPR000160">
    <property type="entry name" value="GGDEF_dom"/>
</dbReference>
<evidence type="ECO:0000256" key="1">
    <source>
        <dbReference type="SAM" id="Phobius"/>
    </source>
</evidence>